<keyword evidence="1" id="KW-1133">Transmembrane helix</keyword>
<feature type="transmembrane region" description="Helical" evidence="1">
    <location>
        <begin position="239"/>
        <end position="261"/>
    </location>
</feature>
<dbReference type="EnsemblProtists" id="EOD21673">
    <property type="protein sequence ID" value="EOD21673"/>
    <property type="gene ID" value="EMIHUDRAFT_207673"/>
</dbReference>
<reference evidence="2" key="2">
    <citation type="submission" date="2024-10" db="UniProtKB">
        <authorList>
            <consortium name="EnsemblProtists"/>
        </authorList>
    </citation>
    <scope>IDENTIFICATION</scope>
</reference>
<protein>
    <submittedName>
        <fullName evidence="2">Uncharacterized protein</fullName>
    </submittedName>
</protein>
<proteinExistence type="predicted"/>
<evidence type="ECO:0000313" key="3">
    <source>
        <dbReference type="Proteomes" id="UP000013827"/>
    </source>
</evidence>
<accession>A0A0D3JDT8</accession>
<reference evidence="3" key="1">
    <citation type="journal article" date="2013" name="Nature">
        <title>Pan genome of the phytoplankton Emiliania underpins its global distribution.</title>
        <authorList>
            <person name="Read B.A."/>
            <person name="Kegel J."/>
            <person name="Klute M.J."/>
            <person name="Kuo A."/>
            <person name="Lefebvre S.C."/>
            <person name="Maumus F."/>
            <person name="Mayer C."/>
            <person name="Miller J."/>
            <person name="Monier A."/>
            <person name="Salamov A."/>
            <person name="Young J."/>
            <person name="Aguilar M."/>
            <person name="Claverie J.M."/>
            <person name="Frickenhaus S."/>
            <person name="Gonzalez K."/>
            <person name="Herman E.K."/>
            <person name="Lin Y.C."/>
            <person name="Napier J."/>
            <person name="Ogata H."/>
            <person name="Sarno A.F."/>
            <person name="Shmutz J."/>
            <person name="Schroeder D."/>
            <person name="de Vargas C."/>
            <person name="Verret F."/>
            <person name="von Dassow P."/>
            <person name="Valentin K."/>
            <person name="Van de Peer Y."/>
            <person name="Wheeler G."/>
            <person name="Dacks J.B."/>
            <person name="Delwiche C.F."/>
            <person name="Dyhrman S.T."/>
            <person name="Glockner G."/>
            <person name="John U."/>
            <person name="Richards T."/>
            <person name="Worden A.Z."/>
            <person name="Zhang X."/>
            <person name="Grigoriev I.V."/>
            <person name="Allen A.E."/>
            <person name="Bidle K."/>
            <person name="Borodovsky M."/>
            <person name="Bowler C."/>
            <person name="Brownlee C."/>
            <person name="Cock J.M."/>
            <person name="Elias M."/>
            <person name="Gladyshev V.N."/>
            <person name="Groth M."/>
            <person name="Guda C."/>
            <person name="Hadaegh A."/>
            <person name="Iglesias-Rodriguez M.D."/>
            <person name="Jenkins J."/>
            <person name="Jones B.M."/>
            <person name="Lawson T."/>
            <person name="Leese F."/>
            <person name="Lindquist E."/>
            <person name="Lobanov A."/>
            <person name="Lomsadze A."/>
            <person name="Malik S.B."/>
            <person name="Marsh M.E."/>
            <person name="Mackinder L."/>
            <person name="Mock T."/>
            <person name="Mueller-Roeber B."/>
            <person name="Pagarete A."/>
            <person name="Parker M."/>
            <person name="Probert I."/>
            <person name="Quesneville H."/>
            <person name="Raines C."/>
            <person name="Rensing S.A."/>
            <person name="Riano-Pachon D.M."/>
            <person name="Richier S."/>
            <person name="Rokitta S."/>
            <person name="Shiraiwa Y."/>
            <person name="Soanes D.M."/>
            <person name="van der Giezen M."/>
            <person name="Wahlund T.M."/>
            <person name="Williams B."/>
            <person name="Wilson W."/>
            <person name="Wolfe G."/>
            <person name="Wurch L.L."/>
        </authorList>
    </citation>
    <scope>NUCLEOTIDE SEQUENCE</scope>
</reference>
<keyword evidence="1" id="KW-0812">Transmembrane</keyword>
<evidence type="ECO:0000256" key="1">
    <source>
        <dbReference type="SAM" id="Phobius"/>
    </source>
</evidence>
<dbReference type="PaxDb" id="2903-EOD21673"/>
<dbReference type="KEGG" id="ehx:EMIHUDRAFT_207673"/>
<dbReference type="HOGENOM" id="CLU_1039869_0_0_1"/>
<evidence type="ECO:0000313" key="2">
    <source>
        <dbReference type="EnsemblProtists" id="EOD21673"/>
    </source>
</evidence>
<organism evidence="2 3">
    <name type="scientific">Emiliania huxleyi (strain CCMP1516)</name>
    <dbReference type="NCBI Taxonomy" id="280463"/>
    <lineage>
        <taxon>Eukaryota</taxon>
        <taxon>Haptista</taxon>
        <taxon>Haptophyta</taxon>
        <taxon>Prymnesiophyceae</taxon>
        <taxon>Isochrysidales</taxon>
        <taxon>Noelaerhabdaceae</taxon>
        <taxon>Emiliania</taxon>
    </lineage>
</organism>
<dbReference type="GeneID" id="17267180"/>
<dbReference type="Proteomes" id="UP000013827">
    <property type="component" value="Unassembled WGS sequence"/>
</dbReference>
<keyword evidence="1" id="KW-0472">Membrane</keyword>
<dbReference type="AlphaFoldDB" id="A0A0D3JDT8"/>
<keyword evidence="3" id="KW-1185">Reference proteome</keyword>
<sequence length="268" mass="27857">MAPTQLSIVLERLLNELGIANLSMFEAVLMHDTGAVLDAIRSTAAAAEAGAAVYASSATSNVVVCRSSTATAGAISVQHEGSISRTLVSTDAQTTLKGCLGWCCLISSGGPWGRFVGVAIRGGDTHVPLSLPRFETIMLPGERFVVEGVTWHEAAAQNYTTASLGAAIEGSLEERVGAIERLIESEAGEAPELPDTEALAAISLADAGLDTGRPAAPDSSFVTSILSQYLANAVRGACWGVIAFGSAFVPAVYPSALRWLLYESHMTM</sequence>
<name>A0A0D3JDT8_EMIH1</name>
<dbReference type="RefSeq" id="XP_005774102.1">
    <property type="nucleotide sequence ID" value="XM_005774045.1"/>
</dbReference>